<evidence type="ECO:0000313" key="10">
    <source>
        <dbReference type="Proteomes" id="UP000295748"/>
    </source>
</evidence>
<proteinExistence type="inferred from homology"/>
<comment type="similarity">
    <text evidence="7">Belongs to the binding-protein-dependent transport system permease family.</text>
</comment>
<comment type="subcellular location">
    <subcellularLocation>
        <location evidence="1 7">Cell membrane</location>
        <topology evidence="1 7">Multi-pass membrane protein</topology>
    </subcellularLocation>
</comment>
<dbReference type="InterPro" id="IPR035906">
    <property type="entry name" value="MetI-like_sf"/>
</dbReference>
<evidence type="ECO:0000313" key="9">
    <source>
        <dbReference type="EMBL" id="QBR90711.1"/>
    </source>
</evidence>
<keyword evidence="10" id="KW-1185">Reference proteome</keyword>
<dbReference type="CDD" id="cd06261">
    <property type="entry name" value="TM_PBP2"/>
    <property type="match status" value="1"/>
</dbReference>
<evidence type="ECO:0000256" key="7">
    <source>
        <dbReference type="RuleBase" id="RU363032"/>
    </source>
</evidence>
<dbReference type="Proteomes" id="UP000295748">
    <property type="component" value="Chromosome"/>
</dbReference>
<evidence type="ECO:0000256" key="3">
    <source>
        <dbReference type="ARBA" id="ARBA00022475"/>
    </source>
</evidence>
<feature type="transmembrane region" description="Helical" evidence="7">
    <location>
        <begin position="231"/>
        <end position="252"/>
    </location>
</feature>
<evidence type="ECO:0000259" key="8">
    <source>
        <dbReference type="PROSITE" id="PS50928"/>
    </source>
</evidence>
<evidence type="ECO:0000256" key="1">
    <source>
        <dbReference type="ARBA" id="ARBA00004651"/>
    </source>
</evidence>
<dbReference type="Gene3D" id="1.10.3720.10">
    <property type="entry name" value="MetI-like"/>
    <property type="match status" value="1"/>
</dbReference>
<dbReference type="EMBL" id="CP038266">
    <property type="protein sequence ID" value="QBR90711.1"/>
    <property type="molecule type" value="Genomic_DNA"/>
</dbReference>
<accession>A0ABX5SZK9</accession>
<feature type="transmembrane region" description="Helical" evidence="7">
    <location>
        <begin position="173"/>
        <end position="198"/>
    </location>
</feature>
<name>A0ABX5SZK9_9MICO</name>
<feature type="domain" description="ABC transmembrane type-1" evidence="8">
    <location>
        <begin position="63"/>
        <end position="252"/>
    </location>
</feature>
<dbReference type="PANTHER" id="PTHR43744:SF12">
    <property type="entry name" value="ABC TRANSPORTER PERMEASE PROTEIN MG189-RELATED"/>
    <property type="match status" value="1"/>
</dbReference>
<evidence type="ECO:0000256" key="6">
    <source>
        <dbReference type="ARBA" id="ARBA00023136"/>
    </source>
</evidence>
<feature type="transmembrane region" description="Helical" evidence="7">
    <location>
        <begin position="98"/>
        <end position="119"/>
    </location>
</feature>
<reference evidence="9 10" key="1">
    <citation type="submission" date="2019-03" db="EMBL/GenBank/DDBJ databases">
        <authorList>
            <person name="Dong K."/>
        </authorList>
    </citation>
    <scope>NUCLEOTIDE SEQUENCE [LARGE SCALE GENOMIC DNA]</scope>
    <source>
        <strain evidence="10">dk512</strain>
    </source>
</reference>
<gene>
    <name evidence="9" type="ORF">E4K62_11250</name>
</gene>
<evidence type="ECO:0000256" key="2">
    <source>
        <dbReference type="ARBA" id="ARBA00022448"/>
    </source>
</evidence>
<dbReference type="Pfam" id="PF00528">
    <property type="entry name" value="BPD_transp_1"/>
    <property type="match status" value="1"/>
</dbReference>
<dbReference type="InterPro" id="IPR000515">
    <property type="entry name" value="MetI-like"/>
</dbReference>
<organism evidence="9 10">
    <name type="scientific">Microbacterium wangchenii</name>
    <dbReference type="NCBI Taxonomy" id="2541726"/>
    <lineage>
        <taxon>Bacteria</taxon>
        <taxon>Bacillati</taxon>
        <taxon>Actinomycetota</taxon>
        <taxon>Actinomycetes</taxon>
        <taxon>Micrococcales</taxon>
        <taxon>Microbacteriaceae</taxon>
        <taxon>Microbacterium</taxon>
    </lineage>
</organism>
<dbReference type="PANTHER" id="PTHR43744">
    <property type="entry name" value="ABC TRANSPORTER PERMEASE PROTEIN MG189-RELATED-RELATED"/>
    <property type="match status" value="1"/>
</dbReference>
<feature type="transmembrane region" description="Helical" evidence="7">
    <location>
        <begin position="131"/>
        <end position="152"/>
    </location>
</feature>
<dbReference type="SUPFAM" id="SSF161098">
    <property type="entry name" value="MetI-like"/>
    <property type="match status" value="1"/>
</dbReference>
<keyword evidence="3" id="KW-1003">Cell membrane</keyword>
<keyword evidence="2 7" id="KW-0813">Transport</keyword>
<dbReference type="PROSITE" id="PS50928">
    <property type="entry name" value="ABC_TM1"/>
    <property type="match status" value="1"/>
</dbReference>
<sequence length="267" mass="28322">MSYIGLTLLALAIVLPLLSLLSASFKSPFEVQTNASLIPEDPTFAAYLPLLSFDGPTPVLRWFMNSVIVSTTSAVLSVVFAALAAFALTRMRFRGRGLVFGVLVATLFVPGFVFLIPNFVTVDRLGLLDSLPALILPSLGGAFGVIFLSGFFAGLPKELEEAASIDGANQWRIFISVMLPQAQGALSTLLVLSFLGAWNDLLWPTYVIFDTNNLTLTAGLPLLQSAHLGNLPAAMAGSVISAVPVLVVFVLAQRKIVESVANVGLKG</sequence>
<keyword evidence="5 7" id="KW-1133">Transmembrane helix</keyword>
<feature type="transmembrane region" description="Helical" evidence="7">
    <location>
        <begin position="62"/>
        <end position="86"/>
    </location>
</feature>
<evidence type="ECO:0000256" key="5">
    <source>
        <dbReference type="ARBA" id="ARBA00022989"/>
    </source>
</evidence>
<keyword evidence="4 7" id="KW-0812">Transmembrane</keyword>
<keyword evidence="6 7" id="KW-0472">Membrane</keyword>
<evidence type="ECO:0000256" key="4">
    <source>
        <dbReference type="ARBA" id="ARBA00022692"/>
    </source>
</evidence>
<protein>
    <submittedName>
        <fullName evidence="9">Carbohydrate ABC transporter permease</fullName>
    </submittedName>
</protein>